<keyword evidence="2" id="KW-1003">Cell membrane</keyword>
<feature type="transmembrane region" description="Helical" evidence="6">
    <location>
        <begin position="62"/>
        <end position="81"/>
    </location>
</feature>
<evidence type="ECO:0000256" key="5">
    <source>
        <dbReference type="ARBA" id="ARBA00023136"/>
    </source>
</evidence>
<evidence type="ECO:0000259" key="7">
    <source>
        <dbReference type="Pfam" id="PF01478"/>
    </source>
</evidence>
<reference evidence="8 9" key="1">
    <citation type="submission" date="2019-12" db="EMBL/GenBank/DDBJ databases">
        <title>Genomic-based taxomic classification of the family Erythrobacteraceae.</title>
        <authorList>
            <person name="Xu L."/>
        </authorList>
    </citation>
    <scope>NUCLEOTIDE SEQUENCE [LARGE SCALE GENOMIC DNA]</scope>
    <source>
        <strain evidence="8 9">S36</strain>
    </source>
</reference>
<dbReference type="GO" id="GO:0004190">
    <property type="term" value="F:aspartic-type endopeptidase activity"/>
    <property type="evidence" value="ECO:0007669"/>
    <property type="project" value="InterPro"/>
</dbReference>
<dbReference type="PANTHER" id="PTHR36506:SF1">
    <property type="entry name" value="PREFLAGELLIN PEPTIDASE"/>
    <property type="match status" value="1"/>
</dbReference>
<comment type="subcellular location">
    <subcellularLocation>
        <location evidence="1">Cell membrane</location>
        <topology evidence="1">Multi-pass membrane protein</topology>
    </subcellularLocation>
</comment>
<protein>
    <submittedName>
        <fullName evidence="8">Peptidase</fullName>
    </submittedName>
</protein>
<feature type="transmembrane region" description="Helical" evidence="6">
    <location>
        <begin position="134"/>
        <end position="153"/>
    </location>
</feature>
<keyword evidence="9" id="KW-1185">Reference proteome</keyword>
<feature type="domain" description="Prepilin type IV endopeptidase peptidase" evidence="7">
    <location>
        <begin position="14"/>
        <end position="117"/>
    </location>
</feature>
<dbReference type="GO" id="GO:0005886">
    <property type="term" value="C:plasma membrane"/>
    <property type="evidence" value="ECO:0007669"/>
    <property type="project" value="UniProtKB-SubCell"/>
</dbReference>
<evidence type="ECO:0000256" key="6">
    <source>
        <dbReference type="SAM" id="Phobius"/>
    </source>
</evidence>
<dbReference type="Gene3D" id="1.20.120.1220">
    <property type="match status" value="1"/>
</dbReference>
<evidence type="ECO:0000256" key="1">
    <source>
        <dbReference type="ARBA" id="ARBA00004651"/>
    </source>
</evidence>
<accession>A0A6I4TS59</accession>
<evidence type="ECO:0000256" key="4">
    <source>
        <dbReference type="ARBA" id="ARBA00022989"/>
    </source>
</evidence>
<dbReference type="PANTHER" id="PTHR36506">
    <property type="entry name" value="PREFLAGELLIN PEPTIDASE"/>
    <property type="match status" value="1"/>
</dbReference>
<dbReference type="InterPro" id="IPR000045">
    <property type="entry name" value="Prepilin_IV_endopep_pep"/>
</dbReference>
<dbReference type="RefSeq" id="WP_161389814.1">
    <property type="nucleotide sequence ID" value="NZ_JBHSCP010000001.1"/>
</dbReference>
<dbReference type="Pfam" id="PF01478">
    <property type="entry name" value="Peptidase_A24"/>
    <property type="match status" value="1"/>
</dbReference>
<keyword evidence="4 6" id="KW-1133">Transmembrane helix</keyword>
<keyword evidence="3 6" id="KW-0812">Transmembrane</keyword>
<dbReference type="AlphaFoldDB" id="A0A6I4TS59"/>
<dbReference type="InterPro" id="IPR052218">
    <property type="entry name" value="Preflagellin_Peptidase"/>
</dbReference>
<dbReference type="OrthoDB" id="5329005at2"/>
<feature type="transmembrane region" description="Helical" evidence="6">
    <location>
        <begin position="34"/>
        <end position="55"/>
    </location>
</feature>
<proteinExistence type="predicted"/>
<evidence type="ECO:0000256" key="2">
    <source>
        <dbReference type="ARBA" id="ARBA00022475"/>
    </source>
</evidence>
<evidence type="ECO:0000256" key="3">
    <source>
        <dbReference type="ARBA" id="ARBA00022692"/>
    </source>
</evidence>
<dbReference type="EMBL" id="WTYJ01000001">
    <property type="protein sequence ID" value="MXO98149.1"/>
    <property type="molecule type" value="Genomic_DNA"/>
</dbReference>
<name>A0A6I4TS59_9SPHN</name>
<gene>
    <name evidence="8" type="ORF">GRI97_04005</name>
</gene>
<comment type="caution">
    <text evidence="8">The sequence shown here is derived from an EMBL/GenBank/DDBJ whole genome shotgun (WGS) entry which is preliminary data.</text>
</comment>
<evidence type="ECO:0000313" key="8">
    <source>
        <dbReference type="EMBL" id="MXO98149.1"/>
    </source>
</evidence>
<evidence type="ECO:0000313" key="9">
    <source>
        <dbReference type="Proteomes" id="UP000469430"/>
    </source>
</evidence>
<organism evidence="8 9">
    <name type="scientific">Croceibacterium xixiisoli</name>
    <dbReference type="NCBI Taxonomy" id="1476466"/>
    <lineage>
        <taxon>Bacteria</taxon>
        <taxon>Pseudomonadati</taxon>
        <taxon>Pseudomonadota</taxon>
        <taxon>Alphaproteobacteria</taxon>
        <taxon>Sphingomonadales</taxon>
        <taxon>Erythrobacteraceae</taxon>
        <taxon>Croceibacterium</taxon>
    </lineage>
</organism>
<dbReference type="Proteomes" id="UP000469430">
    <property type="component" value="Unassembled WGS sequence"/>
</dbReference>
<feature type="transmembrane region" description="Helical" evidence="6">
    <location>
        <begin position="101"/>
        <end position="122"/>
    </location>
</feature>
<keyword evidence="5 6" id="KW-0472">Membrane</keyword>
<sequence>MLDDPFKYVLLAGLAIALLFAAFTDLRSRHIGNWLNLGIALAAPLFWWASGLSLWPGVALQIALATGSLVVLSGLFAIRAMGGGDVKLLTALALWIPPAQFLNLIIIMALIGGLLTIVFGAWHVMRRQRERLAIPYGVAITLASLWVIGTNYLPQASNTPAIG</sequence>